<dbReference type="AlphaFoldDB" id="A0A212KII7"/>
<comment type="similarity">
    <text evidence="1">Belongs to the SIMIBI class G3E GTPase family. ArgK/MeaB subfamily.</text>
</comment>
<dbReference type="CDD" id="cd03114">
    <property type="entry name" value="MMAA-like"/>
    <property type="match status" value="1"/>
</dbReference>
<dbReference type="NCBIfam" id="NF006958">
    <property type="entry name" value="PRK09435.1"/>
    <property type="match status" value="1"/>
</dbReference>
<dbReference type="InterPro" id="IPR005129">
    <property type="entry name" value="GTPase_ArgK"/>
</dbReference>
<keyword evidence="2" id="KW-0418">Kinase</keyword>
<name>A0A212KII7_9PROT</name>
<dbReference type="SUPFAM" id="SSF52540">
    <property type="entry name" value="P-loop containing nucleoside triphosphate hydrolases"/>
    <property type="match status" value="1"/>
</dbReference>
<evidence type="ECO:0000256" key="1">
    <source>
        <dbReference type="ARBA" id="ARBA00009625"/>
    </source>
</evidence>
<dbReference type="Gene3D" id="1.20.5.170">
    <property type="match status" value="1"/>
</dbReference>
<dbReference type="GO" id="GO:0005737">
    <property type="term" value="C:cytoplasm"/>
    <property type="evidence" value="ECO:0007669"/>
    <property type="project" value="TreeGrafter"/>
</dbReference>
<gene>
    <name evidence="2" type="primary">argK</name>
    <name evidence="2" type="ORF">KL86APRO_20192</name>
</gene>
<accession>A0A212KII7</accession>
<dbReference type="InterPro" id="IPR027417">
    <property type="entry name" value="P-loop_NTPase"/>
</dbReference>
<dbReference type="Gene3D" id="1.10.287.130">
    <property type="match status" value="1"/>
</dbReference>
<dbReference type="GO" id="GO:0005525">
    <property type="term" value="F:GTP binding"/>
    <property type="evidence" value="ECO:0007669"/>
    <property type="project" value="InterPro"/>
</dbReference>
<dbReference type="NCBIfam" id="TIGR00750">
    <property type="entry name" value="lao"/>
    <property type="match status" value="1"/>
</dbReference>
<keyword evidence="2" id="KW-0808">Transferase</keyword>
<dbReference type="EMBL" id="FLUO01000002">
    <property type="protein sequence ID" value="SBW11438.1"/>
    <property type="molecule type" value="Genomic_DNA"/>
</dbReference>
<sequence>MTTLNTTRTVVRNAGADYDVEELYEGVLNGNLRALARSITLIESQRHDHREIADQLLTKLLPHTGKSLRIGLSGVPGAGKSTFTEAFGTYVTGQGHRIAVLAIDPSSPKTKGSILGDKTRMEHLATNPNAFIRPTPSGTTLGGVARRTREAMLVCEAAGYDIILVETVGVGQSEVAVARMTDVFVLVLVPGGGDELQGIKKGIVELADVLVVNKCDGDLERAAERAKGSYTNALTLLYPSTSKWIPPVLKVSSIESRGVDTVWETLGDFKDVMQEGGDFEKRRMSQARDWMWSEVGDNLMEALRAHPSVNAMIGELEGEVAHSRATPSSAAKAMMEAFVKGSYRP</sequence>
<protein>
    <submittedName>
        <fullName evidence="2">Membrane ATPase/protein kinase</fullName>
    </submittedName>
</protein>
<dbReference type="GO" id="GO:0003924">
    <property type="term" value="F:GTPase activity"/>
    <property type="evidence" value="ECO:0007669"/>
    <property type="project" value="InterPro"/>
</dbReference>
<reference evidence="2" key="1">
    <citation type="submission" date="2016-04" db="EMBL/GenBank/DDBJ databases">
        <authorList>
            <person name="Evans L.H."/>
            <person name="Alamgir A."/>
            <person name="Owens N."/>
            <person name="Weber N.D."/>
            <person name="Virtaneva K."/>
            <person name="Barbian K."/>
            <person name="Babar A."/>
            <person name="Rosenke K."/>
        </authorList>
    </citation>
    <scope>NUCLEOTIDE SEQUENCE</scope>
    <source>
        <strain evidence="2">86</strain>
    </source>
</reference>
<dbReference type="Gene3D" id="3.40.50.300">
    <property type="entry name" value="P-loop containing nucleotide triphosphate hydrolases"/>
    <property type="match status" value="1"/>
</dbReference>
<organism evidence="2">
    <name type="scientific">uncultured Alphaproteobacteria bacterium</name>
    <dbReference type="NCBI Taxonomy" id="91750"/>
    <lineage>
        <taxon>Bacteria</taxon>
        <taxon>Pseudomonadati</taxon>
        <taxon>Pseudomonadota</taxon>
        <taxon>Alphaproteobacteria</taxon>
        <taxon>environmental samples</taxon>
    </lineage>
</organism>
<dbReference type="Pfam" id="PF03308">
    <property type="entry name" value="MeaB"/>
    <property type="match status" value="1"/>
</dbReference>
<dbReference type="PANTHER" id="PTHR23408">
    <property type="entry name" value="METHYLMALONYL-COA MUTASE"/>
    <property type="match status" value="1"/>
</dbReference>
<dbReference type="GO" id="GO:0016301">
    <property type="term" value="F:kinase activity"/>
    <property type="evidence" value="ECO:0007669"/>
    <property type="project" value="UniProtKB-KW"/>
</dbReference>
<evidence type="ECO:0000313" key="2">
    <source>
        <dbReference type="EMBL" id="SBW11438.1"/>
    </source>
</evidence>
<dbReference type="PANTHER" id="PTHR23408:SF3">
    <property type="entry name" value="METHYLMALONIC ACIDURIA TYPE A PROTEIN, MITOCHONDRIAL"/>
    <property type="match status" value="1"/>
</dbReference>
<proteinExistence type="inferred from homology"/>